<evidence type="ECO:0000256" key="2">
    <source>
        <dbReference type="SAM" id="Phobius"/>
    </source>
</evidence>
<dbReference type="Bgee" id="ENSOCUG00000000244">
    <property type="expression patterns" value="Expressed in autopod skin and 16 other cell types or tissues"/>
</dbReference>
<dbReference type="GO" id="GO:0005739">
    <property type="term" value="C:mitochondrion"/>
    <property type="evidence" value="ECO:0007669"/>
    <property type="project" value="TreeGrafter"/>
</dbReference>
<evidence type="ECO:0000313" key="4">
    <source>
        <dbReference type="Proteomes" id="UP000001811"/>
    </source>
</evidence>
<protein>
    <submittedName>
        <fullName evidence="3">GRAM domain containing 4</fullName>
    </submittedName>
</protein>
<gene>
    <name evidence="3" type="primary">GRAMD4</name>
</gene>
<reference evidence="3 4" key="1">
    <citation type="journal article" date="2011" name="Nature">
        <title>A high-resolution map of human evolutionary constraint using 29 mammals.</title>
        <authorList>
            <person name="Lindblad-Toh K."/>
            <person name="Garber M."/>
            <person name="Zuk O."/>
            <person name="Lin M.F."/>
            <person name="Parker B.J."/>
            <person name="Washietl S."/>
            <person name="Kheradpour P."/>
            <person name="Ernst J."/>
            <person name="Jordan G."/>
            <person name="Mauceli E."/>
            <person name="Ward L.D."/>
            <person name="Lowe C.B."/>
            <person name="Holloway A.K."/>
            <person name="Clamp M."/>
            <person name="Gnerre S."/>
            <person name="Alfoldi J."/>
            <person name="Beal K."/>
            <person name="Chang J."/>
            <person name="Clawson H."/>
            <person name="Cuff J."/>
            <person name="Di Palma F."/>
            <person name="Fitzgerald S."/>
            <person name="Flicek P."/>
            <person name="Guttman M."/>
            <person name="Hubisz M.J."/>
            <person name="Jaffe D.B."/>
            <person name="Jungreis I."/>
            <person name="Kent W.J."/>
            <person name="Kostka D."/>
            <person name="Lara M."/>
            <person name="Martins A.L."/>
            <person name="Massingham T."/>
            <person name="Moltke I."/>
            <person name="Raney B.J."/>
            <person name="Rasmussen M.D."/>
            <person name="Robinson J."/>
            <person name="Stark A."/>
            <person name="Vilella A.J."/>
            <person name="Wen J."/>
            <person name="Xie X."/>
            <person name="Zody M.C."/>
            <person name="Baldwin J."/>
            <person name="Bloom T."/>
            <person name="Chin C.W."/>
            <person name="Heiman D."/>
            <person name="Nicol R."/>
            <person name="Nusbaum C."/>
            <person name="Young S."/>
            <person name="Wilkinson J."/>
            <person name="Worley K.C."/>
            <person name="Kovar C.L."/>
            <person name="Muzny D.M."/>
            <person name="Gibbs R.A."/>
            <person name="Cree A."/>
            <person name="Dihn H.H."/>
            <person name="Fowler G."/>
            <person name="Jhangiani S."/>
            <person name="Joshi V."/>
            <person name="Lee S."/>
            <person name="Lewis L.R."/>
            <person name="Nazareth L.V."/>
            <person name="Okwuonu G."/>
            <person name="Santibanez J."/>
            <person name="Warren W.C."/>
            <person name="Mardis E.R."/>
            <person name="Weinstock G.M."/>
            <person name="Wilson R.K."/>
            <person name="Delehaunty K."/>
            <person name="Dooling D."/>
            <person name="Fronik C."/>
            <person name="Fulton L."/>
            <person name="Fulton B."/>
            <person name="Graves T."/>
            <person name="Minx P."/>
            <person name="Sodergren E."/>
            <person name="Birney E."/>
            <person name="Margulies E.H."/>
            <person name="Herrero J."/>
            <person name="Green E.D."/>
            <person name="Haussler D."/>
            <person name="Siepel A."/>
            <person name="Goldman N."/>
            <person name="Pollard K.S."/>
            <person name="Pedersen J.S."/>
            <person name="Lander E.S."/>
            <person name="Kellis M."/>
        </authorList>
    </citation>
    <scope>NUCLEOTIDE SEQUENCE [LARGE SCALE GENOMIC DNA]</scope>
    <source>
        <strain evidence="4">Thorbecke</strain>
    </source>
</reference>
<evidence type="ECO:0000313" key="3">
    <source>
        <dbReference type="Ensembl" id="ENSOCUP00000031296.1"/>
    </source>
</evidence>
<name>A0A5F9CCP4_RABIT</name>
<dbReference type="GO" id="GO:0034164">
    <property type="term" value="P:negative regulation of toll-like receptor 9 signaling pathway"/>
    <property type="evidence" value="ECO:0007669"/>
    <property type="project" value="TreeGrafter"/>
</dbReference>
<proteinExistence type="predicted"/>
<feature type="region of interest" description="Disordered" evidence="1">
    <location>
        <begin position="469"/>
        <end position="492"/>
    </location>
</feature>
<dbReference type="GeneTree" id="ENSGT00390000010968"/>
<dbReference type="PANTHER" id="PTHR37402:SF1">
    <property type="entry name" value="GRAM DOMAIN-CONTAINING PROTEIN 4"/>
    <property type="match status" value="1"/>
</dbReference>
<keyword evidence="2" id="KW-1133">Transmembrane helix</keyword>
<keyword evidence="2" id="KW-0812">Transmembrane</keyword>
<feature type="compositionally biased region" description="Low complexity" evidence="1">
    <location>
        <begin position="483"/>
        <end position="492"/>
    </location>
</feature>
<reference evidence="3" key="3">
    <citation type="submission" date="2025-09" db="UniProtKB">
        <authorList>
            <consortium name="Ensembl"/>
        </authorList>
    </citation>
    <scope>IDENTIFICATION</scope>
    <source>
        <strain evidence="3">Thorbecke</strain>
    </source>
</reference>
<accession>A0A5F9CCP4</accession>
<dbReference type="AlphaFoldDB" id="A0A5F9CCP4"/>
<sequence>MLTAHTYILHTQHMRVHTPARSYTCADVPTHTACTRPHSAYVHICALYTRMCTGSHARTHTASTHRHTAHTHVRPPPLRHAPRMHIPAHSHTLVCTTHSASHLHSSHMLAHSFPHTGLGVCTRPHTLLHLPLAVLSVHRVWGAEPTQPLPRQTRDKGRLTWTAGGRGEAWPGARGVRGSGLHLRLQFSVPRDPGTHPIAGLCLVPTERRGQGVPSRVQKWFYDKFGEYVEDFRFQPEESTVETEEPLSARRLTENMRRLKRGAKPVTNFVKNLSALSDWYSIYTSAIAFTVYMNAVWHGWAIPMFLFLAILRLSLNYLIARGWRIQWSIVPEVSEAVVSPGGRGSLHPSLLGQASRRSQLSLCGPHQEPWPVGWGVHHLRPKPGCRRSPWPARAALAAFPSRAGRADPRGQVGGEQGWTSSCVFTQDSVHVLPTARLISGCSAHTAHWRGCFCTQAARLEKPKIVQLFAPEGDPGAGGGQGRVGRVPASSEV</sequence>
<keyword evidence="2" id="KW-0472">Membrane</keyword>
<dbReference type="PANTHER" id="PTHR37402">
    <property type="entry name" value="GRAM DOMAIN-CONTAINING PROTEIN 4"/>
    <property type="match status" value="1"/>
</dbReference>
<dbReference type="InterPro" id="IPR037847">
    <property type="entry name" value="GRAMDC4"/>
</dbReference>
<reference evidence="3" key="2">
    <citation type="submission" date="2025-08" db="UniProtKB">
        <authorList>
            <consortium name="Ensembl"/>
        </authorList>
    </citation>
    <scope>IDENTIFICATION</scope>
    <source>
        <strain evidence="3">Thorbecke</strain>
    </source>
</reference>
<feature type="transmembrane region" description="Helical" evidence="2">
    <location>
        <begin position="297"/>
        <end position="319"/>
    </location>
</feature>
<evidence type="ECO:0000256" key="1">
    <source>
        <dbReference type="SAM" id="MobiDB-lite"/>
    </source>
</evidence>
<organism evidence="3 4">
    <name type="scientific">Oryctolagus cuniculus</name>
    <name type="common">Rabbit</name>
    <dbReference type="NCBI Taxonomy" id="9986"/>
    <lineage>
        <taxon>Eukaryota</taxon>
        <taxon>Metazoa</taxon>
        <taxon>Chordata</taxon>
        <taxon>Craniata</taxon>
        <taxon>Vertebrata</taxon>
        <taxon>Euteleostomi</taxon>
        <taxon>Mammalia</taxon>
        <taxon>Eutheria</taxon>
        <taxon>Euarchontoglires</taxon>
        <taxon>Glires</taxon>
        <taxon>Lagomorpha</taxon>
        <taxon>Leporidae</taxon>
        <taxon>Oryctolagus</taxon>
    </lineage>
</organism>
<dbReference type="Proteomes" id="UP000001811">
    <property type="component" value="Unplaced"/>
</dbReference>
<dbReference type="Ensembl" id="ENSOCUT00000039949.1">
    <property type="protein sequence ID" value="ENSOCUP00000031296.1"/>
    <property type="gene ID" value="ENSOCUG00000000244.3"/>
</dbReference>
<dbReference type="GO" id="GO:0006915">
    <property type="term" value="P:apoptotic process"/>
    <property type="evidence" value="ECO:0007669"/>
    <property type="project" value="InterPro"/>
</dbReference>
<keyword evidence="4" id="KW-1185">Reference proteome</keyword>